<sequence length="93" mass="11318">MKIPQNPFNDALQTCLNNIEEFKKRVEKESELKNSLLSQMANFYTDNFQNTYFKEEKTKRIGQIEYIFSKNGVFFAHVYFRYYNKFKDQESLF</sequence>
<feature type="coiled-coil region" evidence="1">
    <location>
        <begin position="12"/>
        <end position="39"/>
    </location>
</feature>
<dbReference type="RefSeq" id="WP_247213374.1">
    <property type="nucleotide sequence ID" value="NZ_JAINVB010000002.1"/>
</dbReference>
<organism evidence="2 3">
    <name type="scientific">Clostridium symbiosum</name>
    <name type="common">Bacteroides symbiosus</name>
    <dbReference type="NCBI Taxonomy" id="1512"/>
    <lineage>
        <taxon>Bacteria</taxon>
        <taxon>Bacillati</taxon>
        <taxon>Bacillota</taxon>
        <taxon>Clostridia</taxon>
        <taxon>Lachnospirales</taxon>
        <taxon>Lachnospiraceae</taxon>
        <taxon>Otoolea</taxon>
    </lineage>
</organism>
<reference evidence="2" key="1">
    <citation type="journal article" date="2022" name="Cell Host Microbe">
        <title>Colonization of the live biotherapeutic product VE303 and modulation of the microbiota and metabolites in healthy volunteers.</title>
        <authorList>
            <person name="Dsouza M."/>
            <person name="Menon R."/>
            <person name="Crossette E."/>
            <person name="Bhattarai S.K."/>
            <person name="Schneider J."/>
            <person name="Kim Y.G."/>
            <person name="Reddy S."/>
            <person name="Caballero S."/>
            <person name="Felix C."/>
            <person name="Cornacchione L."/>
            <person name="Hendrickson J."/>
            <person name="Watson A.R."/>
            <person name="Minot S.S."/>
            <person name="Greenfield N."/>
            <person name="Schopf L."/>
            <person name="Szabady R."/>
            <person name="Patarroyo J."/>
            <person name="Smith W."/>
            <person name="Harrison P."/>
            <person name="Kuijper E.J."/>
            <person name="Kelly C.P."/>
            <person name="Olle B."/>
            <person name="Bobilev D."/>
            <person name="Silber J.L."/>
            <person name="Bucci V."/>
            <person name="Roberts B."/>
            <person name="Faith J."/>
            <person name="Norman J.M."/>
        </authorList>
    </citation>
    <scope>NUCLEOTIDE SEQUENCE</scope>
    <source>
        <strain evidence="2">VE303-04</strain>
    </source>
</reference>
<accession>A0AAW5FB05</accession>
<name>A0AAW5FB05_CLOSY</name>
<evidence type="ECO:0000313" key="3">
    <source>
        <dbReference type="Proteomes" id="UP001203136"/>
    </source>
</evidence>
<evidence type="ECO:0000313" key="2">
    <source>
        <dbReference type="EMBL" id="MCK0089067.1"/>
    </source>
</evidence>
<dbReference type="EMBL" id="JAINVB010000002">
    <property type="protein sequence ID" value="MCK0089067.1"/>
    <property type="molecule type" value="Genomic_DNA"/>
</dbReference>
<proteinExistence type="predicted"/>
<gene>
    <name evidence="2" type="ORF">K5I21_24995</name>
</gene>
<evidence type="ECO:0000256" key="1">
    <source>
        <dbReference type="SAM" id="Coils"/>
    </source>
</evidence>
<dbReference type="AlphaFoldDB" id="A0AAW5FB05"/>
<protein>
    <submittedName>
        <fullName evidence="2">Uncharacterized protein</fullName>
    </submittedName>
</protein>
<dbReference type="Proteomes" id="UP001203136">
    <property type="component" value="Unassembled WGS sequence"/>
</dbReference>
<comment type="caution">
    <text evidence="2">The sequence shown here is derived from an EMBL/GenBank/DDBJ whole genome shotgun (WGS) entry which is preliminary data.</text>
</comment>
<keyword evidence="1" id="KW-0175">Coiled coil</keyword>